<gene>
    <name evidence="3" type="ORF">QGN29_06985</name>
</gene>
<dbReference type="RefSeq" id="WP_310799981.1">
    <property type="nucleotide sequence ID" value="NZ_CP123872.1"/>
</dbReference>
<evidence type="ECO:0000256" key="1">
    <source>
        <dbReference type="ARBA" id="ARBA00004196"/>
    </source>
</evidence>
<dbReference type="EMBL" id="CP123872">
    <property type="protein sequence ID" value="WND04117.1"/>
    <property type="molecule type" value="Genomic_DNA"/>
</dbReference>
<dbReference type="GO" id="GO:0030313">
    <property type="term" value="C:cell envelope"/>
    <property type="evidence" value="ECO:0007669"/>
    <property type="project" value="UniProtKB-SubCell"/>
</dbReference>
<name>A0AA52HAZ7_9PROT</name>
<organism evidence="3 4">
    <name type="scientific">Temperatibacter marinus</name>
    <dbReference type="NCBI Taxonomy" id="1456591"/>
    <lineage>
        <taxon>Bacteria</taxon>
        <taxon>Pseudomonadati</taxon>
        <taxon>Pseudomonadota</taxon>
        <taxon>Alphaproteobacteria</taxon>
        <taxon>Kordiimonadales</taxon>
        <taxon>Temperatibacteraceae</taxon>
        <taxon>Temperatibacter</taxon>
    </lineage>
</organism>
<reference evidence="3" key="1">
    <citation type="submission" date="2023-04" db="EMBL/GenBank/DDBJ databases">
        <title>Complete genome sequence of Temperatibacter marinus.</title>
        <authorList>
            <person name="Rong J.-C."/>
            <person name="Yi M.-L."/>
            <person name="Zhao Q."/>
        </authorList>
    </citation>
    <scope>NUCLEOTIDE SEQUENCE</scope>
    <source>
        <strain evidence="3">NBRC 110045</strain>
    </source>
</reference>
<dbReference type="AlphaFoldDB" id="A0AA52HAZ7"/>
<dbReference type="GO" id="GO:0016829">
    <property type="term" value="F:lyase activity"/>
    <property type="evidence" value="ECO:0007669"/>
    <property type="project" value="InterPro"/>
</dbReference>
<dbReference type="Proteomes" id="UP001268683">
    <property type="component" value="Chromosome"/>
</dbReference>
<evidence type="ECO:0000259" key="2">
    <source>
        <dbReference type="Pfam" id="PF07940"/>
    </source>
</evidence>
<comment type="subcellular location">
    <subcellularLocation>
        <location evidence="1">Cell envelope</location>
    </subcellularLocation>
</comment>
<proteinExistence type="predicted"/>
<dbReference type="Gene3D" id="1.50.10.100">
    <property type="entry name" value="Chondroitin AC/alginate lyase"/>
    <property type="match status" value="1"/>
</dbReference>
<dbReference type="InterPro" id="IPR012480">
    <property type="entry name" value="Hepar_II_III_C"/>
</dbReference>
<feature type="domain" description="Heparinase II/III-like C-terminal" evidence="2">
    <location>
        <begin position="338"/>
        <end position="568"/>
    </location>
</feature>
<dbReference type="InterPro" id="IPR008929">
    <property type="entry name" value="Chondroitin_lyas"/>
</dbReference>
<keyword evidence="4" id="KW-1185">Reference proteome</keyword>
<dbReference type="KEGG" id="tmk:QGN29_06985"/>
<evidence type="ECO:0000313" key="4">
    <source>
        <dbReference type="Proteomes" id="UP001268683"/>
    </source>
</evidence>
<sequence>MSLAESVRAQIMASSNEQSYRLLRPANRSLLAKFMKKIGRRFREWGYGQALYRWRLKGRHPVQILASPDDPAAGNGVIGRKLLGGEYHFENEMIDINESFWAAIYGKTDALITHAHRFNFLEDLAQVGDQPLAREAAEYLTRLWLEDYADFDIDVWQPDIITRRQISWCVHAPLILSSNCLVYKSKLLLTMACQARHIQRVTKDCSEGMGEVYGGTALILSGLILPVGEKWTQRGEDFLSKTLAYFINPDGGTQSRSTADAIKVMQQLVILKSAYKETETEQPVWLQSTLDKIGPFVKALMFEDGSMAAFGGTSPSGGSVAERQFGTQSILQASDAEGSPMESASRTGYQRLSNGRTNLIMDVGPAPQTSFSAKAGASCGAFELSDSLYRIITSMGPAGSRTAMPELAPLSRTSAAFSNHIVSDKNSTKFTETGQMGAGVTATHFTRKNHDNGALEISLTHDGYDKRVGVSVERRITLSQDGLTVKGQEKWRVSKPKKAEKQSASLRFHLHSSVTAEKLDDGRIRIQGPFGTWLFSSIGADCDLEESLYMDTPASIQPSVQIVIQASADTLINDYIRWRLSKEDINS</sequence>
<protein>
    <submittedName>
        <fullName evidence="3">Heparinase II/III family protein</fullName>
    </submittedName>
</protein>
<evidence type="ECO:0000313" key="3">
    <source>
        <dbReference type="EMBL" id="WND04117.1"/>
    </source>
</evidence>
<dbReference type="Pfam" id="PF07940">
    <property type="entry name" value="Hepar_II_III_C"/>
    <property type="match status" value="1"/>
</dbReference>
<accession>A0AA52HAZ7</accession>